<dbReference type="PANTHER" id="PTHR35936">
    <property type="entry name" value="MEMBRANE-BOUND LYTIC MUREIN TRANSGLYCOSYLASE F"/>
    <property type="match status" value="1"/>
</dbReference>
<sequence>MRAVILALSLLLSNAAIWAAESQSPAPQATHLTVRLCGTTAYPPNSWIAPSGRVEGVNAMVVRTLMTRFGITVDDQQNSNWQRCLKEIELGNVDVLTGFRNEQRAQYMAYLDTPIVKEDINLFYPANQPVEFQGWESLTGLRVGVLMGDSFGDRADAALNQYLSLEWVSSQHQNLLKLADNRLDVVPMGRLSGQLQIDALGLTEKIGSTATDVSDYWYVGISKKSPLMQWYPELNRALAELLSDATFVSEGVRQQRALYLQTMARMPLRQGLP</sequence>
<feature type="signal peptide" evidence="3">
    <location>
        <begin position="1"/>
        <end position="19"/>
    </location>
</feature>
<reference evidence="6" key="1">
    <citation type="submission" date="2015-08" db="EMBL/GenBank/DDBJ databases">
        <authorList>
            <person name="Varghese N."/>
        </authorList>
    </citation>
    <scope>NUCLEOTIDE SEQUENCE [LARGE SCALE GENOMIC DNA]</scope>
    <source>
        <strain evidence="6">JCM 18476</strain>
    </source>
</reference>
<organism evidence="5 6">
    <name type="scientific">Marinomonas fungiae</name>
    <dbReference type="NCBI Taxonomy" id="1137284"/>
    <lineage>
        <taxon>Bacteria</taxon>
        <taxon>Pseudomonadati</taxon>
        <taxon>Pseudomonadota</taxon>
        <taxon>Gammaproteobacteria</taxon>
        <taxon>Oceanospirillales</taxon>
        <taxon>Oceanospirillaceae</taxon>
        <taxon>Marinomonas</taxon>
    </lineage>
</organism>
<evidence type="ECO:0000259" key="4">
    <source>
        <dbReference type="Pfam" id="PF00497"/>
    </source>
</evidence>
<evidence type="ECO:0000313" key="6">
    <source>
        <dbReference type="Proteomes" id="UP000182769"/>
    </source>
</evidence>
<comment type="similarity">
    <text evidence="1">Belongs to the bacterial solute-binding protein 3 family.</text>
</comment>
<name>A0A0K6IMX3_9GAMM</name>
<gene>
    <name evidence="5" type="ORF">Ga0061065_10725</name>
</gene>
<dbReference type="Pfam" id="PF00497">
    <property type="entry name" value="SBP_bac_3"/>
    <property type="match status" value="1"/>
</dbReference>
<dbReference type="InterPro" id="IPR001638">
    <property type="entry name" value="Solute-binding_3/MltF_N"/>
</dbReference>
<dbReference type="AlphaFoldDB" id="A0A0K6IMX3"/>
<feature type="chain" id="PRO_5005505477" evidence="3">
    <location>
        <begin position="20"/>
        <end position="273"/>
    </location>
</feature>
<evidence type="ECO:0000256" key="2">
    <source>
        <dbReference type="ARBA" id="ARBA00022729"/>
    </source>
</evidence>
<dbReference type="Proteomes" id="UP000182769">
    <property type="component" value="Unassembled WGS sequence"/>
</dbReference>
<evidence type="ECO:0000256" key="3">
    <source>
        <dbReference type="SAM" id="SignalP"/>
    </source>
</evidence>
<proteinExistence type="inferred from homology"/>
<dbReference type="EMBL" id="CYHG01000007">
    <property type="protein sequence ID" value="CUB04453.1"/>
    <property type="molecule type" value="Genomic_DNA"/>
</dbReference>
<evidence type="ECO:0000256" key="1">
    <source>
        <dbReference type="ARBA" id="ARBA00010333"/>
    </source>
</evidence>
<dbReference type="PANTHER" id="PTHR35936:SF6">
    <property type="entry name" value="AMINO ACID ABC TRANSPORTER SUBSTRATE-BINDING PAAT FAMILY PROTEIN"/>
    <property type="match status" value="1"/>
</dbReference>
<keyword evidence="2 3" id="KW-0732">Signal</keyword>
<feature type="domain" description="Solute-binding protein family 3/N-terminal" evidence="4">
    <location>
        <begin position="36"/>
        <end position="246"/>
    </location>
</feature>
<dbReference type="OrthoDB" id="370676at2"/>
<keyword evidence="6" id="KW-1185">Reference proteome</keyword>
<dbReference type="SUPFAM" id="SSF53850">
    <property type="entry name" value="Periplasmic binding protein-like II"/>
    <property type="match status" value="1"/>
</dbReference>
<dbReference type="STRING" id="1137284.GCA_001418205_02323"/>
<evidence type="ECO:0000313" key="5">
    <source>
        <dbReference type="EMBL" id="CUB04453.1"/>
    </source>
</evidence>
<accession>A0A0K6IMX3</accession>
<dbReference type="Gene3D" id="3.40.190.10">
    <property type="entry name" value="Periplasmic binding protein-like II"/>
    <property type="match status" value="2"/>
</dbReference>
<protein>
    <submittedName>
        <fullName evidence="5">Bacterial extracellular solute-binding proteins, family 3</fullName>
    </submittedName>
</protein>
<dbReference type="RefSeq" id="WP_055463404.1">
    <property type="nucleotide sequence ID" value="NZ_CYHG01000007.1"/>
</dbReference>